<protein>
    <recommendedName>
        <fullName evidence="4">3'-5' exonuclease domain-containing protein</fullName>
    </recommendedName>
</protein>
<feature type="region of interest" description="Disordered" evidence="3">
    <location>
        <begin position="341"/>
        <end position="367"/>
    </location>
</feature>
<gene>
    <name evidence="5" type="ORF">PIIN_03556</name>
</gene>
<dbReference type="GO" id="GO:0006139">
    <property type="term" value="P:nucleobase-containing compound metabolic process"/>
    <property type="evidence" value="ECO:0007669"/>
    <property type="project" value="InterPro"/>
</dbReference>
<evidence type="ECO:0000313" key="6">
    <source>
        <dbReference type="Proteomes" id="UP000007148"/>
    </source>
</evidence>
<dbReference type="STRING" id="1109443.G4TE87"/>
<reference evidence="5 6" key="1">
    <citation type="journal article" date="2011" name="PLoS Pathog.">
        <title>Endophytic Life Strategies Decoded by Genome and Transcriptome Analyses of the Mutualistic Root Symbiont Piriformospora indica.</title>
        <authorList>
            <person name="Zuccaro A."/>
            <person name="Lahrmann U."/>
            <person name="Guldener U."/>
            <person name="Langen G."/>
            <person name="Pfiffi S."/>
            <person name="Biedenkopf D."/>
            <person name="Wong P."/>
            <person name="Samans B."/>
            <person name="Grimm C."/>
            <person name="Basiewicz M."/>
            <person name="Murat C."/>
            <person name="Martin F."/>
            <person name="Kogel K.H."/>
        </authorList>
    </citation>
    <scope>NUCLEOTIDE SEQUENCE [LARGE SCALE GENOMIC DNA]</scope>
    <source>
        <strain evidence="5 6">DSM 11827</strain>
    </source>
</reference>
<evidence type="ECO:0000256" key="3">
    <source>
        <dbReference type="SAM" id="MobiDB-lite"/>
    </source>
</evidence>
<dbReference type="SMART" id="SM00474">
    <property type="entry name" value="35EXOc"/>
    <property type="match status" value="1"/>
</dbReference>
<dbReference type="InterPro" id="IPR002562">
    <property type="entry name" value="3'-5'_exonuclease_dom"/>
</dbReference>
<dbReference type="eggNOG" id="KOG4373">
    <property type="taxonomic scope" value="Eukaryota"/>
</dbReference>
<dbReference type="Gene3D" id="3.30.420.10">
    <property type="entry name" value="Ribonuclease H-like superfamily/Ribonuclease H"/>
    <property type="match status" value="1"/>
</dbReference>
<evidence type="ECO:0000259" key="4">
    <source>
        <dbReference type="SMART" id="SM00474"/>
    </source>
</evidence>
<dbReference type="HOGENOM" id="CLU_633281_0_0_1"/>
<name>G4TE87_SERID</name>
<evidence type="ECO:0000256" key="1">
    <source>
        <dbReference type="ARBA" id="ARBA00022722"/>
    </source>
</evidence>
<dbReference type="PANTHER" id="PTHR13620:SF104">
    <property type="entry name" value="EXONUCLEASE 3'-5' DOMAIN-CONTAINING PROTEIN 2"/>
    <property type="match status" value="1"/>
</dbReference>
<keyword evidence="6" id="KW-1185">Reference proteome</keyword>
<comment type="caution">
    <text evidence="5">The sequence shown here is derived from an EMBL/GenBank/DDBJ whole genome shotgun (WGS) entry which is preliminary data.</text>
</comment>
<dbReference type="EMBL" id="CAFZ01000059">
    <property type="protein sequence ID" value="CCA69617.1"/>
    <property type="molecule type" value="Genomic_DNA"/>
</dbReference>
<dbReference type="OrthoDB" id="1920326at2759"/>
<evidence type="ECO:0000256" key="2">
    <source>
        <dbReference type="ARBA" id="ARBA00022801"/>
    </source>
</evidence>
<dbReference type="InterPro" id="IPR036397">
    <property type="entry name" value="RNaseH_sf"/>
</dbReference>
<evidence type="ECO:0000313" key="5">
    <source>
        <dbReference type="EMBL" id="CCA69617.1"/>
    </source>
</evidence>
<proteinExistence type="predicted"/>
<dbReference type="GO" id="GO:0008408">
    <property type="term" value="F:3'-5' exonuclease activity"/>
    <property type="evidence" value="ECO:0007669"/>
    <property type="project" value="InterPro"/>
</dbReference>
<dbReference type="GO" id="GO:0005737">
    <property type="term" value="C:cytoplasm"/>
    <property type="evidence" value="ECO:0007669"/>
    <property type="project" value="TreeGrafter"/>
</dbReference>
<sequence length="433" mass="48486">MANKPQAQQLERPLRTRFTARGQTLVAISQRPEATNALQLQTGMNPESDPHRLGSSTLYPLISTYQRGEAAARRKGPTVVKRSFVTSVKEKAQDSGALSAEPQTSTPALERYDYSTYSPTPLRMYIRSRSEADTALDTTIGPLGFDMEWNVSWRKQTQRLGAVIQLATPRKIFILQVCAMKGNGLDHPNLLLIRYWIGFPRKLKEILEDPTIVKTGVNIRGDATKLFKDYQVKAQNLVELSWLSNRADPSSGAKTARRLVALKTLIRKYLQRDLEKDAEGPRMSNWERLLNEEQQRYASNDVHSSIILYHHLMDLAAQHKLTLKPSDFTLNVGIDGTIAKDARVDSPNSTEEGPMPAEEESSSVSKAITLETSDTPTVSETLDSDEEVERIFTRFQRVCISNPKNPAQNSVEPLVDETVPMSRTMAYAAGLKK</sequence>
<dbReference type="InParanoid" id="G4TE87"/>
<dbReference type="GO" id="GO:0003676">
    <property type="term" value="F:nucleic acid binding"/>
    <property type="evidence" value="ECO:0007669"/>
    <property type="project" value="InterPro"/>
</dbReference>
<dbReference type="GO" id="GO:0005634">
    <property type="term" value="C:nucleus"/>
    <property type="evidence" value="ECO:0007669"/>
    <property type="project" value="TreeGrafter"/>
</dbReference>
<keyword evidence="1" id="KW-0540">Nuclease</keyword>
<dbReference type="InterPro" id="IPR012337">
    <property type="entry name" value="RNaseH-like_sf"/>
</dbReference>
<dbReference type="AlphaFoldDB" id="G4TE87"/>
<dbReference type="SUPFAM" id="SSF53098">
    <property type="entry name" value="Ribonuclease H-like"/>
    <property type="match status" value="1"/>
</dbReference>
<dbReference type="Pfam" id="PF01612">
    <property type="entry name" value="DNA_pol_A_exo1"/>
    <property type="match status" value="1"/>
</dbReference>
<dbReference type="CDD" id="cd06141">
    <property type="entry name" value="WRN_exo"/>
    <property type="match status" value="1"/>
</dbReference>
<dbReference type="PANTHER" id="PTHR13620">
    <property type="entry name" value="3-5 EXONUCLEASE"/>
    <property type="match status" value="1"/>
</dbReference>
<feature type="domain" description="3'-5' exonuclease" evidence="4">
    <location>
        <begin position="123"/>
        <end position="317"/>
    </location>
</feature>
<accession>G4TE87</accession>
<dbReference type="Proteomes" id="UP000007148">
    <property type="component" value="Unassembled WGS sequence"/>
</dbReference>
<organism evidence="5 6">
    <name type="scientific">Serendipita indica (strain DSM 11827)</name>
    <name type="common">Root endophyte fungus</name>
    <name type="synonym">Piriformospora indica</name>
    <dbReference type="NCBI Taxonomy" id="1109443"/>
    <lineage>
        <taxon>Eukaryota</taxon>
        <taxon>Fungi</taxon>
        <taxon>Dikarya</taxon>
        <taxon>Basidiomycota</taxon>
        <taxon>Agaricomycotina</taxon>
        <taxon>Agaricomycetes</taxon>
        <taxon>Sebacinales</taxon>
        <taxon>Serendipitaceae</taxon>
        <taxon>Serendipita</taxon>
    </lineage>
</organism>
<keyword evidence="2" id="KW-0378">Hydrolase</keyword>
<dbReference type="InterPro" id="IPR051132">
    <property type="entry name" value="3-5_Exonuclease_domain"/>
</dbReference>